<protein>
    <submittedName>
        <fullName evidence="1">Uncharacterized protein</fullName>
    </submittedName>
</protein>
<dbReference type="RefSeq" id="WP_225685966.1">
    <property type="nucleotide sequence ID" value="NZ_JAERSE020000001.1"/>
</dbReference>
<evidence type="ECO:0000313" key="2">
    <source>
        <dbReference type="Proteomes" id="UP000618240"/>
    </source>
</evidence>
<dbReference type="Proteomes" id="UP000618240">
    <property type="component" value="Unassembled WGS sequence"/>
</dbReference>
<organism evidence="1 2">
    <name type="scientific">Chryseobacterium tagetis</name>
    <dbReference type="NCBI Taxonomy" id="2801334"/>
    <lineage>
        <taxon>Bacteria</taxon>
        <taxon>Pseudomonadati</taxon>
        <taxon>Bacteroidota</taxon>
        <taxon>Flavobacteriia</taxon>
        <taxon>Flavobacteriales</taxon>
        <taxon>Weeksellaceae</taxon>
        <taxon>Chryseobacterium group</taxon>
        <taxon>Chryseobacterium</taxon>
    </lineage>
</organism>
<evidence type="ECO:0000313" key="1">
    <source>
        <dbReference type="EMBL" id="MCA6065975.1"/>
    </source>
</evidence>
<proteinExistence type="predicted"/>
<reference evidence="1 2" key="1">
    <citation type="submission" date="2021-09" db="EMBL/GenBank/DDBJ databases">
        <title>Genome sequencing and assembly of Chryseobacterium sp. RG1.</title>
        <authorList>
            <person name="Chhetri G."/>
        </authorList>
    </citation>
    <scope>NUCLEOTIDE SEQUENCE [LARGE SCALE GENOMIC DNA]</scope>
    <source>
        <strain evidence="1 2">RG1</strain>
    </source>
</reference>
<name>A0ABS8A040_9FLAO</name>
<keyword evidence="2" id="KW-1185">Reference proteome</keyword>
<accession>A0ABS8A040</accession>
<gene>
    <name evidence="1" type="ORF">JI747_002220</name>
</gene>
<sequence length="260" mass="27207">MKNIYITLVFLAVVCKGQVGINTNTPAKTLDVNGTLNVRNEVRTGGTPSTIGSEGTSGQIFTVASATSDTWKTFQIANGTGSLSLFYLNTVKDNVGIQFTQSGSTGIYTMDAPYSASSWTYISGASDSFVVTRTDNKSKAILSFQTTVQIARPSGLSWSTGSASYACGIFLEKDGAAGVLKAVRNDVVRGIPGSYRVYNLNVTLDALAAGSYVVKAACTNRNLGSGSSLSVLGIGRAVDTSNLNSAMSQSTLTTSMLQTY</sequence>
<dbReference type="EMBL" id="JAERSE020000001">
    <property type="protein sequence ID" value="MCA6065975.1"/>
    <property type="molecule type" value="Genomic_DNA"/>
</dbReference>
<comment type="caution">
    <text evidence="1">The sequence shown here is derived from an EMBL/GenBank/DDBJ whole genome shotgun (WGS) entry which is preliminary data.</text>
</comment>